<evidence type="ECO:0000313" key="2">
    <source>
        <dbReference type="Proteomes" id="UP000006804"/>
    </source>
</evidence>
<dbReference type="STRING" id="688269.Theth_1902"/>
<sequence>MAKVAELISKLCSQIMKYLLSKSASKIDISCQKEKDQRYLIEIQAQVDFNESDLDMLKFYLNVEKHEELAYYYLPLVGEYGSEEEMLLISSFLDSVSVVYNKELKVLNLRMLVKI</sequence>
<dbReference type="Proteomes" id="UP000006804">
    <property type="component" value="Chromosome"/>
</dbReference>
<proteinExistence type="predicted"/>
<evidence type="ECO:0000313" key="1">
    <source>
        <dbReference type="EMBL" id="AEH51943.1"/>
    </source>
</evidence>
<protein>
    <submittedName>
        <fullName evidence="1">Uncharacterized protein</fullName>
    </submittedName>
</protein>
<dbReference type="KEGG" id="tta:Theth_1902"/>
<gene>
    <name evidence="1" type="ORF">Theth_1902</name>
</gene>
<dbReference type="RefSeq" id="WP_013933151.1">
    <property type="nucleotide sequence ID" value="NC_015707.1"/>
</dbReference>
<keyword evidence="2" id="KW-1185">Reference proteome</keyword>
<dbReference type="AlphaFoldDB" id="F7YWG4"/>
<reference evidence="1 2" key="1">
    <citation type="submission" date="2010-11" db="EMBL/GenBank/DDBJ databases">
        <title>The complete genome of Thermotoga thermarum DSM 5069.</title>
        <authorList>
            <consortium name="US DOE Joint Genome Institute (JGI-PGF)"/>
            <person name="Lucas S."/>
            <person name="Copeland A."/>
            <person name="Lapidus A."/>
            <person name="Bruce D."/>
            <person name="Goodwin L."/>
            <person name="Pitluck S."/>
            <person name="Kyrpides N."/>
            <person name="Mavromatis K."/>
            <person name="Ivanova N."/>
            <person name="Zeytun A."/>
            <person name="Brettin T."/>
            <person name="Detter J.C."/>
            <person name="Tapia R."/>
            <person name="Han C."/>
            <person name="Land M."/>
            <person name="Hauser L."/>
            <person name="Markowitz V."/>
            <person name="Cheng J.-F."/>
            <person name="Hugenholtz P."/>
            <person name="Woyke T."/>
            <person name="Wu D."/>
            <person name="Spring S."/>
            <person name="Schroeder M."/>
            <person name="Brambilla E."/>
            <person name="Klenk H.-P."/>
            <person name="Eisen J.A."/>
        </authorList>
    </citation>
    <scope>NUCLEOTIDE SEQUENCE [LARGE SCALE GENOMIC DNA]</scope>
    <source>
        <strain evidence="1 2">DSM 5069</strain>
    </source>
</reference>
<dbReference type="HOGENOM" id="CLU_165264_0_0_0"/>
<dbReference type="PATRIC" id="fig|688269.3.peg.1961"/>
<organism evidence="1 2">
    <name type="scientific">Pseudothermotoga thermarum DSM 5069</name>
    <dbReference type="NCBI Taxonomy" id="688269"/>
    <lineage>
        <taxon>Bacteria</taxon>
        <taxon>Thermotogati</taxon>
        <taxon>Thermotogota</taxon>
        <taxon>Thermotogae</taxon>
        <taxon>Thermotogales</taxon>
        <taxon>Thermotogaceae</taxon>
        <taxon>Pseudothermotoga</taxon>
    </lineage>
</organism>
<name>F7YWG4_9THEM</name>
<accession>F7YWG4</accession>
<dbReference type="EMBL" id="CP002351">
    <property type="protein sequence ID" value="AEH51943.1"/>
    <property type="molecule type" value="Genomic_DNA"/>
</dbReference>